<keyword evidence="1" id="KW-0812">Transmembrane</keyword>
<geneLocation type="plasmid" evidence="2">
    <name>unnamed1</name>
</geneLocation>
<dbReference type="AlphaFoldDB" id="A0A5D8ZX86"/>
<evidence type="ECO:0000256" key="1">
    <source>
        <dbReference type="SAM" id="Phobius"/>
    </source>
</evidence>
<accession>A0A5D8ZX86</accession>
<organism evidence="2 3">
    <name type="scientific">Chryseobacterium panacisoli</name>
    <dbReference type="NCBI Taxonomy" id="1807141"/>
    <lineage>
        <taxon>Bacteria</taxon>
        <taxon>Pseudomonadati</taxon>
        <taxon>Bacteroidota</taxon>
        <taxon>Flavobacteriia</taxon>
        <taxon>Flavobacteriales</taxon>
        <taxon>Weeksellaceae</taxon>
        <taxon>Chryseobacterium group</taxon>
        <taxon>Chryseobacterium</taxon>
    </lineage>
</organism>
<evidence type="ECO:0000313" key="3">
    <source>
        <dbReference type="Proteomes" id="UP000323884"/>
    </source>
</evidence>
<protein>
    <submittedName>
        <fullName evidence="2">Uncharacterized protein</fullName>
    </submittedName>
</protein>
<feature type="transmembrane region" description="Helical" evidence="1">
    <location>
        <begin position="44"/>
        <end position="67"/>
    </location>
</feature>
<comment type="caution">
    <text evidence="2">The sequence shown here is derived from an EMBL/GenBank/DDBJ whole genome shotgun (WGS) entry which is preliminary data.</text>
</comment>
<keyword evidence="2" id="KW-0614">Plasmid</keyword>
<sequence>MKKRIIAAGGFIGILFSTWDSMVDHPDSASLSDHMKIGFIFHSVFNLKTLIYLLIGVAFGWIISVIINKISELHREWNDF</sequence>
<evidence type="ECO:0000313" key="2">
    <source>
        <dbReference type="EMBL" id="TZF99565.1"/>
    </source>
</evidence>
<keyword evidence="1" id="KW-0472">Membrane</keyword>
<dbReference type="Proteomes" id="UP000323884">
    <property type="component" value="Unassembled WGS sequence"/>
</dbReference>
<dbReference type="RefSeq" id="WP_149386657.1">
    <property type="nucleotide sequence ID" value="NZ_VTRU01000001.1"/>
</dbReference>
<dbReference type="OrthoDB" id="1262308at2"/>
<proteinExistence type="predicted"/>
<name>A0A5D8ZX86_9FLAO</name>
<keyword evidence="3" id="KW-1185">Reference proteome</keyword>
<gene>
    <name evidence="2" type="ORF">FW781_06460</name>
</gene>
<keyword evidence="1" id="KW-1133">Transmembrane helix</keyword>
<dbReference type="EMBL" id="VTRU01000001">
    <property type="protein sequence ID" value="TZF99565.1"/>
    <property type="molecule type" value="Genomic_DNA"/>
</dbReference>
<reference evidence="2 3" key="1">
    <citation type="submission" date="2019-08" db="EMBL/GenBank/DDBJ databases">
        <title>Draft genome sequence of Chryseobacterium sp. Gsoil 183.</title>
        <authorList>
            <person name="Im W.-T."/>
        </authorList>
    </citation>
    <scope>NUCLEOTIDE SEQUENCE [LARGE SCALE GENOMIC DNA]</scope>
    <source>
        <strain evidence="2 3">Gsoil 183</strain>
        <plasmid evidence="2">unnamed1</plasmid>
    </source>
</reference>